<evidence type="ECO:0000313" key="1">
    <source>
        <dbReference type="EMBL" id="KAF3806185.1"/>
    </source>
</evidence>
<dbReference type="EMBL" id="WVTB01000036">
    <property type="protein sequence ID" value="KAF3806185.1"/>
    <property type="molecule type" value="Genomic_DNA"/>
</dbReference>
<protein>
    <submittedName>
        <fullName evidence="1">Uncharacterized protein</fullName>
    </submittedName>
</protein>
<organism evidence="1 2">
    <name type="scientific">Colletotrichum gloeosporioides</name>
    <name type="common">Anthracnose fungus</name>
    <name type="synonym">Glomerella cingulata</name>
    <dbReference type="NCBI Taxonomy" id="474922"/>
    <lineage>
        <taxon>Eukaryota</taxon>
        <taxon>Fungi</taxon>
        <taxon>Dikarya</taxon>
        <taxon>Ascomycota</taxon>
        <taxon>Pezizomycotina</taxon>
        <taxon>Sordariomycetes</taxon>
        <taxon>Hypocreomycetidae</taxon>
        <taxon>Glomerellales</taxon>
        <taxon>Glomerellaceae</taxon>
        <taxon>Colletotrichum</taxon>
        <taxon>Colletotrichum gloeosporioides species complex</taxon>
    </lineage>
</organism>
<comment type="caution">
    <text evidence="1">The sequence shown here is derived from an EMBL/GenBank/DDBJ whole genome shotgun (WGS) entry which is preliminary data.</text>
</comment>
<sequence>MFKLGFVFKFQAYDVFQVVVVSPAGNLLGLYPADREISEFSLYHSSGWCSPTTVEHVFQLVFEITNTIWLLPGGNTSGQE</sequence>
<dbReference type="Proteomes" id="UP000613401">
    <property type="component" value="Unassembled WGS sequence"/>
</dbReference>
<accession>A0A8H4CLP2</accession>
<dbReference type="AlphaFoldDB" id="A0A8H4CLP2"/>
<gene>
    <name evidence="1" type="ORF">GCG54_00005946</name>
</gene>
<reference evidence="1" key="2">
    <citation type="submission" date="2020-03" db="EMBL/GenBank/DDBJ databases">
        <authorList>
            <person name="Fu F.-F."/>
            <person name="Chen J."/>
        </authorList>
    </citation>
    <scope>NUCLEOTIDE SEQUENCE</scope>
    <source>
        <strain evidence="1">Lc1</strain>
    </source>
</reference>
<keyword evidence="2" id="KW-1185">Reference proteome</keyword>
<name>A0A8H4CLP2_COLGL</name>
<dbReference type="GeneID" id="69013095"/>
<dbReference type="RefSeq" id="XP_045265344.1">
    <property type="nucleotide sequence ID" value="XM_045405961.1"/>
</dbReference>
<proteinExistence type="predicted"/>
<evidence type="ECO:0000313" key="2">
    <source>
        <dbReference type="Proteomes" id="UP000613401"/>
    </source>
</evidence>
<reference evidence="1" key="1">
    <citation type="journal article" date="2020" name="Phytopathology">
        <title>Genome sequence and comparative analysis of Colletotrichum gloeosporioides isolated from Liriodendron leaves.</title>
        <authorList>
            <person name="Fu F.F."/>
            <person name="Hao Z."/>
            <person name="Wang P."/>
            <person name="Lu Y."/>
            <person name="Xue L.J."/>
            <person name="Wei G."/>
            <person name="Tian Y."/>
            <person name="Baishi H."/>
            <person name="Xu H."/>
            <person name="Shi J."/>
            <person name="Cheng T."/>
            <person name="Wang G."/>
            <person name="Yi Y."/>
            <person name="Chen J."/>
        </authorList>
    </citation>
    <scope>NUCLEOTIDE SEQUENCE</scope>
    <source>
        <strain evidence="1">Lc1</strain>
    </source>
</reference>